<evidence type="ECO:0000256" key="10">
    <source>
        <dbReference type="ARBA" id="ARBA00048304"/>
    </source>
</evidence>
<dbReference type="InterPro" id="IPR048445">
    <property type="entry name" value="DncV-like_NTFase"/>
</dbReference>
<dbReference type="GO" id="GO:0016779">
    <property type="term" value="F:nucleotidyltransferase activity"/>
    <property type="evidence" value="ECO:0007669"/>
    <property type="project" value="UniProtKB-KW"/>
</dbReference>
<evidence type="ECO:0000256" key="3">
    <source>
        <dbReference type="ARBA" id="ARBA00022723"/>
    </source>
</evidence>
<dbReference type="OrthoDB" id="5569081at2"/>
<evidence type="ECO:0000313" key="12">
    <source>
        <dbReference type="EMBL" id="BAU49584.1"/>
    </source>
</evidence>
<keyword evidence="7" id="KW-0546">Nucleotide metabolism</keyword>
<evidence type="ECO:0000256" key="2">
    <source>
        <dbReference type="ARBA" id="ARBA00022695"/>
    </source>
</evidence>
<dbReference type="GO" id="GO:0009117">
    <property type="term" value="P:nucleotide metabolic process"/>
    <property type="evidence" value="ECO:0007669"/>
    <property type="project" value="UniProtKB-KW"/>
</dbReference>
<dbReference type="KEGG" id="sva:SVA_3036"/>
<sequence length="347" mass="39604">MYDNSKDVLAYHDEKVTLPQDERTVMRKRRDANRERLKTRLKDAAKPTPHEFIKQGSYAMLTMVQDPDKDYDIDDGIYFTQASLKKDDGTDMSPREAKEMVRDALRDDRFNKQPEVKKSCVRVFYEEGYHVDMPVYRIRESDGKYELASDDGWTVSRAADTEDWFNKTNKEKSPDAGTNGGQFRRCVRLMKKFGRSRRDWKKDIAPGFTITKLVEECFIANGAREDVALRDCMQRVYNRLLGSLEVQHPVAQEAMLTSGPDDPGTKLLRDKLKDALEELKVLDDSKCTATQAAKAWDKVFNTDFFSVRQAAAEKAATAQHNTNALAGFIATKSDPRLTEKRGGGRFA</sequence>
<evidence type="ECO:0000259" key="11">
    <source>
        <dbReference type="Pfam" id="PF21654"/>
    </source>
</evidence>
<dbReference type="EMBL" id="AP014936">
    <property type="protein sequence ID" value="BAU49584.1"/>
    <property type="molecule type" value="Genomic_DNA"/>
</dbReference>
<gene>
    <name evidence="12" type="ORF">SVA_3036</name>
</gene>
<keyword evidence="1" id="KW-0808">Transferase</keyword>
<evidence type="ECO:0000256" key="9">
    <source>
        <dbReference type="ARBA" id="ARBA00044145"/>
    </source>
</evidence>
<keyword evidence="2" id="KW-0548">Nucleotidyltransferase</keyword>
<evidence type="ECO:0000256" key="7">
    <source>
        <dbReference type="ARBA" id="ARBA00023080"/>
    </source>
</evidence>
<evidence type="ECO:0000313" key="13">
    <source>
        <dbReference type="Proteomes" id="UP000218899"/>
    </source>
</evidence>
<keyword evidence="3" id="KW-0479">Metal-binding</keyword>
<feature type="domain" description="Cyclic GMP-AMP synthase DncV-like nucleotidyltransferase" evidence="11">
    <location>
        <begin position="51"/>
        <end position="136"/>
    </location>
</feature>
<evidence type="ECO:0000256" key="6">
    <source>
        <dbReference type="ARBA" id="ARBA00022842"/>
    </source>
</evidence>
<keyword evidence="13" id="KW-1185">Reference proteome</keyword>
<evidence type="ECO:0000256" key="8">
    <source>
        <dbReference type="ARBA" id="ARBA00023118"/>
    </source>
</evidence>
<keyword evidence="8" id="KW-0051">Antiviral defense</keyword>
<dbReference type="RefSeq" id="WP_096461974.1">
    <property type="nucleotide sequence ID" value="NZ_AP014936.1"/>
</dbReference>
<dbReference type="GO" id="GO:0046872">
    <property type="term" value="F:metal ion binding"/>
    <property type="evidence" value="ECO:0007669"/>
    <property type="project" value="UniProtKB-KW"/>
</dbReference>
<evidence type="ECO:0000256" key="5">
    <source>
        <dbReference type="ARBA" id="ARBA00022840"/>
    </source>
</evidence>
<organism evidence="12 13">
    <name type="scientific">Sulfurifustis variabilis</name>
    <dbReference type="NCBI Taxonomy" id="1675686"/>
    <lineage>
        <taxon>Bacteria</taxon>
        <taxon>Pseudomonadati</taxon>
        <taxon>Pseudomonadota</taxon>
        <taxon>Gammaproteobacteria</taxon>
        <taxon>Acidiferrobacterales</taxon>
        <taxon>Acidiferrobacteraceae</taxon>
        <taxon>Sulfurifustis</taxon>
    </lineage>
</organism>
<evidence type="ECO:0000256" key="1">
    <source>
        <dbReference type="ARBA" id="ARBA00022679"/>
    </source>
</evidence>
<proteinExistence type="predicted"/>
<dbReference type="GO" id="GO:0005524">
    <property type="term" value="F:ATP binding"/>
    <property type="evidence" value="ECO:0007669"/>
    <property type="project" value="UniProtKB-KW"/>
</dbReference>
<dbReference type="AlphaFoldDB" id="A0A1B4VBD5"/>
<reference evidence="12 13" key="1">
    <citation type="submission" date="2015-08" db="EMBL/GenBank/DDBJ databases">
        <title>Complete genome sequence of Sulfurifustis variabilis.</title>
        <authorList>
            <person name="Miura A."/>
            <person name="Kojima H."/>
            <person name="Fukui M."/>
        </authorList>
    </citation>
    <scope>NUCLEOTIDE SEQUENCE [LARGE SCALE GENOMIC DNA]</scope>
    <source>
        <strain evidence="13">skN76</strain>
    </source>
</reference>
<dbReference type="GO" id="GO:0051607">
    <property type="term" value="P:defense response to virus"/>
    <property type="evidence" value="ECO:0007669"/>
    <property type="project" value="UniProtKB-KW"/>
</dbReference>
<keyword evidence="5" id="KW-0067">ATP-binding</keyword>
<keyword evidence="4" id="KW-0547">Nucleotide-binding</keyword>
<dbReference type="Proteomes" id="UP000218899">
    <property type="component" value="Chromosome"/>
</dbReference>
<protein>
    <recommendedName>
        <fullName evidence="9">Cyclic GMP-AMP synthase</fullName>
    </recommendedName>
</protein>
<comment type="catalytic activity">
    <reaction evidence="10">
        <text>GTP + ATP = 3',3'-cGAMP + 2 diphosphate</text>
        <dbReference type="Rhea" id="RHEA:35647"/>
        <dbReference type="ChEBI" id="CHEBI:30616"/>
        <dbReference type="ChEBI" id="CHEBI:33019"/>
        <dbReference type="ChEBI" id="CHEBI:37565"/>
        <dbReference type="ChEBI" id="CHEBI:71501"/>
    </reaction>
    <physiologicalReaction direction="left-to-right" evidence="10">
        <dbReference type="Rhea" id="RHEA:35648"/>
    </physiologicalReaction>
</comment>
<keyword evidence="6" id="KW-0460">Magnesium</keyword>
<accession>A0A1B4VBD5</accession>
<name>A0A1B4VBD5_9GAMM</name>
<evidence type="ECO:0000256" key="4">
    <source>
        <dbReference type="ARBA" id="ARBA00022741"/>
    </source>
</evidence>
<dbReference type="Pfam" id="PF21654">
    <property type="entry name" value="DncV-like_NTFase"/>
    <property type="match status" value="1"/>
</dbReference>